<dbReference type="InterPro" id="IPR001296">
    <property type="entry name" value="Glyco_trans_1"/>
</dbReference>
<dbReference type="PANTHER" id="PTHR12526">
    <property type="entry name" value="GLYCOSYLTRANSFERASE"/>
    <property type="match status" value="1"/>
</dbReference>
<name>A0ABW2Q3Z8_9BACL</name>
<keyword evidence="2" id="KW-0328">Glycosyltransferase</keyword>
<dbReference type="Proteomes" id="UP001596505">
    <property type="component" value="Unassembled WGS sequence"/>
</dbReference>
<proteinExistence type="predicted"/>
<dbReference type="EC" id="2.4.-.-" evidence="2"/>
<dbReference type="PANTHER" id="PTHR12526:SF630">
    <property type="entry name" value="GLYCOSYLTRANSFERASE"/>
    <property type="match status" value="1"/>
</dbReference>
<accession>A0ABW2Q3Z8</accession>
<dbReference type="Pfam" id="PF00534">
    <property type="entry name" value="Glycos_transf_1"/>
    <property type="match status" value="1"/>
</dbReference>
<keyword evidence="3" id="KW-1185">Reference proteome</keyword>
<sequence>MKITFGILTLCKGGAQRMLAELANGLVRRGHDVNIVMPDYGVIEYPLMANVIRTNNQLINGVDYPPSDVIISNYYTTVTGAAEASVQGKGKHVRLSLCYEPIFLPENEHSFITYNATEKLVVLSKWQKDIIQLNHGIIGKIVPVGISSEFVNLHQRSAQKPIMVSAIVRRIEDGNWHRQQDYLLEVLTNIKMKYPHIIATLITPPNEFRTSQKLKQLYSEQLFQFVLPQNDQQLNAIYNQTDIFVNSSIYDTASLPGLEAMKTGAALVTTYNGGNADYARHEENCLLSYRYQNRLQQDIERLIENPELRKRLAAEGEKEASSWTWERSVDLFEQAIL</sequence>
<dbReference type="CDD" id="cd03801">
    <property type="entry name" value="GT4_PimA-like"/>
    <property type="match status" value="1"/>
</dbReference>
<protein>
    <submittedName>
        <fullName evidence="2">Glycosyltransferase family 4 protein</fullName>
        <ecNumber evidence="2">2.4.-.-</ecNumber>
    </submittedName>
</protein>
<dbReference type="EMBL" id="JBHTCO010000020">
    <property type="protein sequence ID" value="MFC7394373.1"/>
    <property type="molecule type" value="Genomic_DNA"/>
</dbReference>
<evidence type="ECO:0000313" key="2">
    <source>
        <dbReference type="EMBL" id="MFC7394373.1"/>
    </source>
</evidence>
<gene>
    <name evidence="2" type="ORF">ACFQRG_15555</name>
</gene>
<dbReference type="SUPFAM" id="SSF53756">
    <property type="entry name" value="UDP-Glycosyltransferase/glycogen phosphorylase"/>
    <property type="match status" value="1"/>
</dbReference>
<evidence type="ECO:0000313" key="3">
    <source>
        <dbReference type="Proteomes" id="UP001596505"/>
    </source>
</evidence>
<feature type="domain" description="Glycosyl transferase family 1" evidence="1">
    <location>
        <begin position="176"/>
        <end position="318"/>
    </location>
</feature>
<dbReference type="GO" id="GO:0016757">
    <property type="term" value="F:glycosyltransferase activity"/>
    <property type="evidence" value="ECO:0007669"/>
    <property type="project" value="UniProtKB-KW"/>
</dbReference>
<dbReference type="Gene3D" id="3.40.50.11090">
    <property type="match status" value="1"/>
</dbReference>
<keyword evidence="2" id="KW-0808">Transferase</keyword>
<organism evidence="2 3">
    <name type="scientific">Scopulibacillus cellulosilyticus</name>
    <dbReference type="NCBI Taxonomy" id="2665665"/>
    <lineage>
        <taxon>Bacteria</taxon>
        <taxon>Bacillati</taxon>
        <taxon>Bacillota</taxon>
        <taxon>Bacilli</taxon>
        <taxon>Bacillales</taxon>
        <taxon>Sporolactobacillaceae</taxon>
        <taxon>Scopulibacillus</taxon>
    </lineage>
</organism>
<reference evidence="3" key="1">
    <citation type="journal article" date="2019" name="Int. J. Syst. Evol. Microbiol.">
        <title>The Global Catalogue of Microorganisms (GCM) 10K type strain sequencing project: providing services to taxonomists for standard genome sequencing and annotation.</title>
        <authorList>
            <consortium name="The Broad Institute Genomics Platform"/>
            <consortium name="The Broad Institute Genome Sequencing Center for Infectious Disease"/>
            <person name="Wu L."/>
            <person name="Ma J."/>
        </authorList>
    </citation>
    <scope>NUCLEOTIDE SEQUENCE [LARGE SCALE GENOMIC DNA]</scope>
    <source>
        <strain evidence="3">CGMCC 1.16305</strain>
    </source>
</reference>
<comment type="caution">
    <text evidence="2">The sequence shown here is derived from an EMBL/GenBank/DDBJ whole genome shotgun (WGS) entry which is preliminary data.</text>
</comment>
<dbReference type="RefSeq" id="WP_380967668.1">
    <property type="nucleotide sequence ID" value="NZ_JBHTCO010000020.1"/>
</dbReference>
<evidence type="ECO:0000259" key="1">
    <source>
        <dbReference type="Pfam" id="PF00534"/>
    </source>
</evidence>
<dbReference type="Gene3D" id="3.40.50.2000">
    <property type="entry name" value="Glycogen Phosphorylase B"/>
    <property type="match status" value="1"/>
</dbReference>